<evidence type="ECO:0000313" key="1">
    <source>
        <dbReference type="EMBL" id="ESA08371.1"/>
    </source>
</evidence>
<protein>
    <submittedName>
        <fullName evidence="1">Uncharacterized protein</fullName>
    </submittedName>
</protein>
<reference evidence="1" key="1">
    <citation type="submission" date="2013-07" db="EMBL/GenBank/DDBJ databases">
        <title>The genome of an arbuscular mycorrhizal fungus provides insights into the evolution of the oldest plant symbiosis.</title>
        <authorList>
            <consortium name="DOE Joint Genome Institute"/>
            <person name="Tisserant E."/>
            <person name="Malbreil M."/>
            <person name="Kuo A."/>
            <person name="Kohler A."/>
            <person name="Symeonidi A."/>
            <person name="Balestrini R."/>
            <person name="Charron P."/>
            <person name="Duensing N."/>
            <person name="Frei-dit-Frey N."/>
            <person name="Gianinazzi-Pearson V."/>
            <person name="Gilbert B."/>
            <person name="Handa Y."/>
            <person name="Hijri M."/>
            <person name="Kaul R."/>
            <person name="Kawaguchi M."/>
            <person name="Krajinski F."/>
            <person name="Lammers P."/>
            <person name="Lapierre D."/>
            <person name="Masclaux F.G."/>
            <person name="Murat C."/>
            <person name="Morin E."/>
            <person name="Ndikumana S."/>
            <person name="Pagni M."/>
            <person name="Petitpierre D."/>
            <person name="Requena N."/>
            <person name="Rosikiewicz P."/>
            <person name="Riley R."/>
            <person name="Saito K."/>
            <person name="San Clemente H."/>
            <person name="Shapiro H."/>
            <person name="van Tuinen D."/>
            <person name="Becard G."/>
            <person name="Bonfante P."/>
            <person name="Paszkowski U."/>
            <person name="Shachar-Hill Y."/>
            <person name="Young J.P."/>
            <person name="Sanders I.R."/>
            <person name="Henrissat B."/>
            <person name="Rensing S.A."/>
            <person name="Grigoriev I.V."/>
            <person name="Corradi N."/>
            <person name="Roux C."/>
            <person name="Martin F."/>
        </authorList>
    </citation>
    <scope>NUCLEOTIDE SEQUENCE</scope>
    <source>
        <strain evidence="1">DAOM 197198</strain>
    </source>
</reference>
<organism evidence="1">
    <name type="scientific">Rhizophagus irregularis (strain DAOM 181602 / DAOM 197198 / MUCL 43194)</name>
    <name type="common">Arbuscular mycorrhizal fungus</name>
    <name type="synonym">Glomus intraradices</name>
    <dbReference type="NCBI Taxonomy" id="747089"/>
    <lineage>
        <taxon>Eukaryota</taxon>
        <taxon>Fungi</taxon>
        <taxon>Fungi incertae sedis</taxon>
        <taxon>Mucoromycota</taxon>
        <taxon>Glomeromycotina</taxon>
        <taxon>Glomeromycetes</taxon>
        <taxon>Glomerales</taxon>
        <taxon>Glomeraceae</taxon>
        <taxon>Rhizophagus</taxon>
    </lineage>
</organism>
<dbReference type="AlphaFoldDB" id="U9TYA9"/>
<accession>U9TYA9</accession>
<proteinExistence type="predicted"/>
<gene>
    <name evidence="1" type="ORF">GLOINDRAFT_31789</name>
</gene>
<dbReference type="EMBL" id="KI289285">
    <property type="protein sequence ID" value="ESA08371.1"/>
    <property type="molecule type" value="Genomic_DNA"/>
</dbReference>
<name>U9TYA9_RHIID</name>
<sequence>MVIDSHAFFVKYFDTLRKKKLNAQNSCATILYSSSNEINIIWMKLLERSEMIEKTGRGFYTYNTL</sequence>
<dbReference type="HOGENOM" id="CLU_2850828_0_0_1"/>